<feature type="transmembrane region" description="Helical" evidence="1">
    <location>
        <begin position="343"/>
        <end position="361"/>
    </location>
</feature>
<reference evidence="3 4" key="1">
    <citation type="journal article" date="2015" name="Nat. Commun.">
        <title>Production of butyrate from lysine and the Amadori product fructoselysine by a human gut commensal.</title>
        <authorList>
            <person name="Bui T.P."/>
            <person name="Ritari J."/>
            <person name="Boeren S."/>
            <person name="de Waard P."/>
            <person name="Plugge C.M."/>
            <person name="de Vos W.M."/>
        </authorList>
    </citation>
    <scope>NUCLEOTIDE SEQUENCE [LARGE SCALE GENOMIC DNA]</scope>
    <source>
        <strain evidence="3 4">AF211</strain>
    </source>
</reference>
<feature type="transmembrane region" description="Helical" evidence="1">
    <location>
        <begin position="101"/>
        <end position="120"/>
    </location>
</feature>
<feature type="transmembrane region" description="Helical" evidence="1">
    <location>
        <begin position="20"/>
        <end position="42"/>
    </location>
</feature>
<feature type="transmembrane region" description="Helical" evidence="1">
    <location>
        <begin position="294"/>
        <end position="317"/>
    </location>
</feature>
<feature type="transmembrane region" description="Helical" evidence="1">
    <location>
        <begin position="440"/>
        <end position="471"/>
    </location>
</feature>
<gene>
    <name evidence="3" type="ORF">IB211_02380c</name>
</gene>
<feature type="transmembrane region" description="Helical" evidence="1">
    <location>
        <begin position="483"/>
        <end position="510"/>
    </location>
</feature>
<proteinExistence type="predicted"/>
<dbReference type="Proteomes" id="UP000064844">
    <property type="component" value="Chromosome"/>
</dbReference>
<evidence type="ECO:0000259" key="2">
    <source>
        <dbReference type="Pfam" id="PF06808"/>
    </source>
</evidence>
<organism evidence="3 4">
    <name type="scientific">Intestinimonas butyriciproducens</name>
    <dbReference type="NCBI Taxonomy" id="1297617"/>
    <lineage>
        <taxon>Bacteria</taxon>
        <taxon>Bacillati</taxon>
        <taxon>Bacillota</taxon>
        <taxon>Clostridia</taxon>
        <taxon>Eubacteriales</taxon>
        <taxon>Intestinimonas</taxon>
    </lineage>
</organism>
<keyword evidence="1" id="KW-0812">Transmembrane</keyword>
<feature type="transmembrane region" description="Helical" evidence="1">
    <location>
        <begin position="581"/>
        <end position="614"/>
    </location>
</feature>
<keyword evidence="1" id="KW-0472">Membrane</keyword>
<feature type="transmembrane region" description="Helical" evidence="1">
    <location>
        <begin position="552"/>
        <end position="575"/>
    </location>
</feature>
<keyword evidence="1" id="KW-1133">Transmembrane helix</keyword>
<accession>A0A0S2W626</accession>
<evidence type="ECO:0000313" key="4">
    <source>
        <dbReference type="Proteomes" id="UP000064844"/>
    </source>
</evidence>
<dbReference type="AlphaFoldDB" id="A0A0S2W626"/>
<feature type="transmembrane region" description="Helical" evidence="1">
    <location>
        <begin position="77"/>
        <end position="95"/>
    </location>
</feature>
<feature type="transmembrane region" description="Helical" evidence="1">
    <location>
        <begin position="173"/>
        <end position="195"/>
    </location>
</feature>
<dbReference type="PANTHER" id="PTHR43849:SF2">
    <property type="entry name" value="BLL3936 PROTEIN"/>
    <property type="match status" value="1"/>
</dbReference>
<keyword evidence="4" id="KW-1185">Reference proteome</keyword>
<name>A0A0S2W626_9FIRM</name>
<dbReference type="PANTHER" id="PTHR43849">
    <property type="entry name" value="BLL3936 PROTEIN"/>
    <property type="match status" value="1"/>
</dbReference>
<dbReference type="Pfam" id="PF06808">
    <property type="entry name" value="DctM"/>
    <property type="match status" value="1"/>
</dbReference>
<dbReference type="KEGG" id="ibu:IB211_02380c"/>
<dbReference type="STRING" id="1297617.IB211_02380c"/>
<feature type="transmembrane region" description="Helical" evidence="1">
    <location>
        <begin position="261"/>
        <end position="288"/>
    </location>
</feature>
<feature type="transmembrane region" description="Helical" evidence="1">
    <location>
        <begin position="394"/>
        <end position="420"/>
    </location>
</feature>
<sequence>MFVAEEIRQPKKSFDDYFSLIMQIVAICMSVFQICTAFIGALPTMEQRSAHLGFALILVFMQSFLKDKNVVKRIISSAFIIVSLVSSLYAFFGWVGMNGRVAFPNTMDLACAAMLTIAILEANRRKLGNVLPALGLIFILYARFGNYLPKAISHRGYSFERILSFIYMDTFGAYGQVIGVSATYIFLFILFGAFLEQSGAGRFFIDLATGCVGKAKGGTAKVAAVSCCLFGMVSGSAPANVMAVGPLTVPMMEKSGYDKRFAGAVVSVAGTGGQFMPPIMGSAAFIIAETLGIPYMKVAGAALIPGVLYYLALLFAIDCRSTRLKMKGLETVPNVLQVLKKDFYLALPVLLLVYGMAIAKWSPVRSGLWAIIAMFVVSMLRKDTRMTPKKLAKALKAAAFGSLEVVCVCALAGIMIGMLSLTGLGLKFSSLLVSLSQGNIVILLVLTMVAGLILGMGMTTTSVYIVLSVLVAPALVEMGIPDLAAHLFVFYFGILSAITPPVAMASYAAASVAKDDPMKLGIAAWRLGLSGYILPFIFIFSPELLMLGEPLAIIQAAITAAIGVFALSLSLEGFFKYQINIVFRVLLFGAALLMIISGIVTDLIGLGIIVAIVGPQWVKKRRERVVGT</sequence>
<feature type="transmembrane region" description="Helical" evidence="1">
    <location>
        <begin position="522"/>
        <end position="540"/>
    </location>
</feature>
<dbReference type="InterPro" id="IPR011853">
    <property type="entry name" value="TRAP_DctM-Dct_fused"/>
</dbReference>
<feature type="transmembrane region" description="Helical" evidence="1">
    <location>
        <begin position="367"/>
        <end position="382"/>
    </location>
</feature>
<protein>
    <submittedName>
        <fullName evidence="3">TRAP-type uncharacterized transport system, fused permease component</fullName>
    </submittedName>
</protein>
<feature type="domain" description="TRAP C4-dicarboxylate transport system permease DctM subunit" evidence="2">
    <location>
        <begin position="116"/>
        <end position="547"/>
    </location>
</feature>
<dbReference type="EMBL" id="CP011307">
    <property type="protein sequence ID" value="ALP94771.1"/>
    <property type="molecule type" value="Genomic_DNA"/>
</dbReference>
<dbReference type="PATRIC" id="fig|1297617.4.peg.2452"/>
<evidence type="ECO:0000313" key="3">
    <source>
        <dbReference type="EMBL" id="ALP94771.1"/>
    </source>
</evidence>
<feature type="transmembrane region" description="Helical" evidence="1">
    <location>
        <begin position="127"/>
        <end position="144"/>
    </location>
</feature>
<evidence type="ECO:0000256" key="1">
    <source>
        <dbReference type="SAM" id="Phobius"/>
    </source>
</evidence>
<dbReference type="NCBIfam" id="TIGR02123">
    <property type="entry name" value="TRAP_fused"/>
    <property type="match status" value="1"/>
</dbReference>
<reference evidence="4" key="2">
    <citation type="submission" date="2015-04" db="EMBL/GenBank/DDBJ databases">
        <title>A butyrogenic pathway from the amino acid lysine in a human gut commensal.</title>
        <authorList>
            <person name="de Vos W.M."/>
            <person name="Bui N.T.P."/>
            <person name="Plugge C.M."/>
            <person name="Ritari J."/>
        </authorList>
    </citation>
    <scope>NUCLEOTIDE SEQUENCE [LARGE SCALE GENOMIC DNA]</scope>
    <source>
        <strain evidence="4">AF211</strain>
    </source>
</reference>
<dbReference type="InterPro" id="IPR010656">
    <property type="entry name" value="DctM"/>
</dbReference>